<organism evidence="1 2">
    <name type="scientific">Arachis hypogaea</name>
    <name type="common">Peanut</name>
    <dbReference type="NCBI Taxonomy" id="3818"/>
    <lineage>
        <taxon>Eukaryota</taxon>
        <taxon>Viridiplantae</taxon>
        <taxon>Streptophyta</taxon>
        <taxon>Embryophyta</taxon>
        <taxon>Tracheophyta</taxon>
        <taxon>Spermatophyta</taxon>
        <taxon>Magnoliopsida</taxon>
        <taxon>eudicotyledons</taxon>
        <taxon>Gunneridae</taxon>
        <taxon>Pentapetalae</taxon>
        <taxon>rosids</taxon>
        <taxon>fabids</taxon>
        <taxon>Fabales</taxon>
        <taxon>Fabaceae</taxon>
        <taxon>Papilionoideae</taxon>
        <taxon>50 kb inversion clade</taxon>
        <taxon>dalbergioids sensu lato</taxon>
        <taxon>Dalbergieae</taxon>
        <taxon>Pterocarpus clade</taxon>
        <taxon>Arachis</taxon>
    </lineage>
</organism>
<dbReference type="PANTHER" id="PTHR31509">
    <property type="entry name" value="BPS1-LIKE PROTEIN"/>
    <property type="match status" value="1"/>
</dbReference>
<dbReference type="InterPro" id="IPR004320">
    <property type="entry name" value="BPS1_pln"/>
</dbReference>
<proteinExistence type="predicted"/>
<dbReference type="GO" id="GO:0048364">
    <property type="term" value="P:root development"/>
    <property type="evidence" value="ECO:0007669"/>
    <property type="project" value="InterPro"/>
</dbReference>
<evidence type="ECO:0000313" key="2">
    <source>
        <dbReference type="Proteomes" id="UP000289738"/>
    </source>
</evidence>
<dbReference type="Proteomes" id="UP000289738">
    <property type="component" value="Chromosome B04"/>
</dbReference>
<keyword evidence="2" id="KW-1185">Reference proteome</keyword>
<dbReference type="STRING" id="3818.A0A444ZMX4"/>
<accession>A0A444ZMX4</accession>
<dbReference type="Pfam" id="PF03087">
    <property type="entry name" value="BPS1"/>
    <property type="match status" value="1"/>
</dbReference>
<sequence length="401" mass="44664">MLSQHLPHQLPHKVKPQVSTFPNSETLYAKHQNETLSQLFIDLDRFDSSSSRPQEPHRPFFPFGNPFRMISPKGSVLSPQLLAVLHAFEVTLGERLKKLMPKSNDEILSLSWMALAMQMLSETHNDIKTLIADLDLPVHDWDEKWIDVYLDISVKLLDICIAFSSELSRLNQGNLLLQCALHNLNSSSSKQFARAQSSLDGWKKHIHSRNPRIEKCDGILDNLVGSLDLPKVKKSPKGKVLMQAMYGVKVQTVFVCSVFAAAFSGSTKKLIDLDVAEIYTWAPEFISLQNLVNEEVRVRFSSGQFTVLKELEAVDSAVKELYPIIPDVVDPIETELDLKTVEQLGRATEKLSEGLDLLAKGVDGFFQVVLSGRDALLSNLRSGGTLYDRGSGGNIGVQAVN</sequence>
<evidence type="ECO:0000313" key="1">
    <source>
        <dbReference type="EMBL" id="RYR15474.1"/>
    </source>
</evidence>
<evidence type="ECO:0008006" key="3">
    <source>
        <dbReference type="Google" id="ProtNLM"/>
    </source>
</evidence>
<comment type="caution">
    <text evidence="1">The sequence shown here is derived from an EMBL/GenBank/DDBJ whole genome shotgun (WGS) entry which is preliminary data.</text>
</comment>
<name>A0A444ZMX4_ARAHY</name>
<reference evidence="1 2" key="1">
    <citation type="submission" date="2019-01" db="EMBL/GenBank/DDBJ databases">
        <title>Sequencing of cultivated peanut Arachis hypogaea provides insights into genome evolution and oil improvement.</title>
        <authorList>
            <person name="Chen X."/>
        </authorList>
    </citation>
    <scope>NUCLEOTIDE SEQUENCE [LARGE SCALE GENOMIC DNA]</scope>
    <source>
        <strain evidence="2">cv. Fuhuasheng</strain>
        <tissue evidence="1">Leaves</tissue>
    </source>
</reference>
<dbReference type="EMBL" id="SDMP01000014">
    <property type="protein sequence ID" value="RYR15474.1"/>
    <property type="molecule type" value="Genomic_DNA"/>
</dbReference>
<gene>
    <name evidence="1" type="ORF">Ahy_B04g072215</name>
</gene>
<protein>
    <recommendedName>
        <fullName evidence="3">Protein BPS1</fullName>
    </recommendedName>
</protein>
<dbReference type="GO" id="GO:0048367">
    <property type="term" value="P:shoot system development"/>
    <property type="evidence" value="ECO:0007669"/>
    <property type="project" value="InterPro"/>
</dbReference>
<dbReference type="AlphaFoldDB" id="A0A444ZMX4"/>